<evidence type="ECO:0000256" key="9">
    <source>
        <dbReference type="PIRSR" id="PIRSR640255-2"/>
    </source>
</evidence>
<evidence type="ECO:0000256" key="2">
    <source>
        <dbReference type="ARBA" id="ARBA00010052"/>
    </source>
</evidence>
<dbReference type="InterPro" id="IPR018524">
    <property type="entry name" value="DNA/RNA_endonuclease_AS"/>
</dbReference>
<feature type="active site" description="Proton acceptor" evidence="8">
    <location>
        <position position="119"/>
    </location>
</feature>
<dbReference type="PANTHER" id="PTHR13966">
    <property type="entry name" value="ENDONUCLEASE RELATED"/>
    <property type="match status" value="1"/>
</dbReference>
<proteinExistence type="inferred from homology"/>
<evidence type="ECO:0000256" key="6">
    <source>
        <dbReference type="ARBA" id="ARBA00022801"/>
    </source>
</evidence>
<dbReference type="GO" id="GO:0004519">
    <property type="term" value="F:endonuclease activity"/>
    <property type="evidence" value="ECO:0007669"/>
    <property type="project" value="UniProtKB-UniRule"/>
</dbReference>
<keyword evidence="7" id="KW-0460">Magnesium</keyword>
<evidence type="ECO:0000313" key="14">
    <source>
        <dbReference type="Proteomes" id="UP000625735"/>
    </source>
</evidence>
<keyword evidence="6 10" id="KW-0378">Hydrolase</keyword>
<comment type="caution">
    <text evidence="13">The sequence shown here is derived from an EMBL/GenBank/DDBJ whole genome shotgun (WGS) entry which is preliminary data.</text>
</comment>
<keyword evidence="3 10" id="KW-0540">Nuclease</keyword>
<evidence type="ECO:0000256" key="1">
    <source>
        <dbReference type="ARBA" id="ARBA00001946"/>
    </source>
</evidence>
<dbReference type="GO" id="GO:0016787">
    <property type="term" value="F:hydrolase activity"/>
    <property type="evidence" value="ECO:0007669"/>
    <property type="project" value="UniProtKB-KW"/>
</dbReference>
<evidence type="ECO:0000313" key="13">
    <source>
        <dbReference type="EMBL" id="GGD20106.1"/>
    </source>
</evidence>
<dbReference type="EMBL" id="BMFG01000002">
    <property type="protein sequence ID" value="GGD20106.1"/>
    <property type="molecule type" value="Genomic_DNA"/>
</dbReference>
<evidence type="ECO:0000256" key="8">
    <source>
        <dbReference type="PIRSR" id="PIRSR640255-1"/>
    </source>
</evidence>
<dbReference type="PROSITE" id="PS51257">
    <property type="entry name" value="PROKAR_LIPOPROTEIN"/>
    <property type="match status" value="1"/>
</dbReference>
<dbReference type="GO" id="GO:0046872">
    <property type="term" value="F:metal ion binding"/>
    <property type="evidence" value="ECO:0007669"/>
    <property type="project" value="UniProtKB-KW"/>
</dbReference>
<dbReference type="EC" id="3.1.30.-" evidence="10"/>
<dbReference type="CDD" id="cd00091">
    <property type="entry name" value="NUC"/>
    <property type="match status" value="1"/>
</dbReference>
<gene>
    <name evidence="13" type="primary">nucA</name>
    <name evidence="13" type="ORF">GCM10011343_08250</name>
</gene>
<comment type="cofactor">
    <cofactor evidence="1 10">
        <name>Mg(2+)</name>
        <dbReference type="ChEBI" id="CHEBI:18420"/>
    </cofactor>
</comment>
<feature type="binding site" evidence="9">
    <location>
        <position position="150"/>
    </location>
    <ligand>
        <name>Mg(2+)</name>
        <dbReference type="ChEBI" id="CHEBI:18420"/>
        <note>catalytic</note>
    </ligand>
</feature>
<accession>A0A916XYN2</accession>
<dbReference type="InterPro" id="IPR001604">
    <property type="entry name" value="Endo_G_ENPP1-like_dom"/>
</dbReference>
<dbReference type="PANTHER" id="PTHR13966:SF5">
    <property type="entry name" value="ENDONUCLEASE G, MITOCHONDRIAL"/>
    <property type="match status" value="1"/>
</dbReference>
<evidence type="ECO:0000256" key="3">
    <source>
        <dbReference type="ARBA" id="ARBA00022722"/>
    </source>
</evidence>
<dbReference type="SMART" id="SM00477">
    <property type="entry name" value="NUC"/>
    <property type="match status" value="1"/>
</dbReference>
<feature type="domain" description="ENPP1-3/EXOG-like endonuclease/phosphodiesterase" evidence="11">
    <location>
        <begin position="58"/>
        <end position="250"/>
    </location>
</feature>
<dbReference type="PROSITE" id="PS01070">
    <property type="entry name" value="NUCLEASE_NON_SPEC"/>
    <property type="match status" value="1"/>
</dbReference>
<evidence type="ECO:0000256" key="4">
    <source>
        <dbReference type="ARBA" id="ARBA00022723"/>
    </source>
</evidence>
<evidence type="ECO:0000259" key="11">
    <source>
        <dbReference type="SMART" id="SM00477"/>
    </source>
</evidence>
<keyword evidence="14" id="KW-1185">Reference proteome</keyword>
<dbReference type="InterPro" id="IPR044929">
    <property type="entry name" value="DNA/RNA_non-sp_Endonuclease_sf"/>
</dbReference>
<organism evidence="13 14">
    <name type="scientific">Flavobacterium orientale</name>
    <dbReference type="NCBI Taxonomy" id="1756020"/>
    <lineage>
        <taxon>Bacteria</taxon>
        <taxon>Pseudomonadati</taxon>
        <taxon>Bacteroidota</taxon>
        <taxon>Flavobacteriia</taxon>
        <taxon>Flavobacteriales</taxon>
        <taxon>Flavobacteriaceae</taxon>
        <taxon>Flavobacterium</taxon>
    </lineage>
</organism>
<evidence type="ECO:0000259" key="12">
    <source>
        <dbReference type="SMART" id="SM00892"/>
    </source>
</evidence>
<reference evidence="13" key="2">
    <citation type="submission" date="2020-09" db="EMBL/GenBank/DDBJ databases">
        <authorList>
            <person name="Sun Q."/>
            <person name="Zhou Y."/>
        </authorList>
    </citation>
    <scope>NUCLEOTIDE SEQUENCE</scope>
    <source>
        <strain evidence="13">CGMCC 1.12506</strain>
    </source>
</reference>
<reference evidence="13" key="1">
    <citation type="journal article" date="2014" name="Int. J. Syst. Evol. Microbiol.">
        <title>Complete genome sequence of Corynebacterium casei LMG S-19264T (=DSM 44701T), isolated from a smear-ripened cheese.</title>
        <authorList>
            <consortium name="US DOE Joint Genome Institute (JGI-PGF)"/>
            <person name="Walter F."/>
            <person name="Albersmeier A."/>
            <person name="Kalinowski J."/>
            <person name="Ruckert C."/>
        </authorList>
    </citation>
    <scope>NUCLEOTIDE SEQUENCE</scope>
    <source>
        <strain evidence="13">CGMCC 1.12506</strain>
    </source>
</reference>
<dbReference type="InterPro" id="IPR044925">
    <property type="entry name" value="His-Me_finger_sf"/>
</dbReference>
<keyword evidence="4 9" id="KW-0479">Metal-binding</keyword>
<protein>
    <recommendedName>
        <fullName evidence="10">Endonuclease</fullName>
        <ecNumber evidence="10">3.1.30.-</ecNumber>
    </recommendedName>
</protein>
<dbReference type="Pfam" id="PF01223">
    <property type="entry name" value="Endonuclease_NS"/>
    <property type="match status" value="1"/>
</dbReference>
<feature type="domain" description="DNA/RNA non-specific endonuclease/pyrophosphatase/phosphodiesterase" evidence="12">
    <location>
        <begin position="57"/>
        <end position="250"/>
    </location>
</feature>
<name>A0A916XYN2_9FLAO</name>
<dbReference type="InterPro" id="IPR020821">
    <property type="entry name" value="ENPP1-3/EXOG-like_nuc-like"/>
</dbReference>
<dbReference type="InterPro" id="IPR040255">
    <property type="entry name" value="Non-specific_endonuclease"/>
</dbReference>
<dbReference type="RefSeq" id="WP_188361260.1">
    <property type="nucleotide sequence ID" value="NZ_BMFG01000002.1"/>
</dbReference>
<dbReference type="Gene3D" id="3.40.570.10">
    <property type="entry name" value="Extracellular Endonuclease, subunit A"/>
    <property type="match status" value="1"/>
</dbReference>
<sequence length="267" mass="31214">MYNIVKIVKYSLLIILLVSCKKEADLKTAVSTETVSYTFNPDEFDYHPTSTTNQIIFHTDYTLSYSEKHEQAEWVAYELKRNNLSNSNFKRPFFIEDPKVTTRSADWRNYKNSGYDRGHLVPAGDMKFSKEAFDATFYTSNVTPQLPDFNNGIWNRLEQKVRYWAQKYDGLYVITGSVLEDNLPTIGKEKVAVPNYFYKVLLNTSGEKPKMIAFLVPHQESNRPLYEFVVSVKELEQRTGIDFFYQLPDSIENELENSVDYKKWSFN</sequence>
<evidence type="ECO:0000256" key="5">
    <source>
        <dbReference type="ARBA" id="ARBA00022759"/>
    </source>
</evidence>
<dbReference type="AlphaFoldDB" id="A0A916XYN2"/>
<keyword evidence="5 10" id="KW-0255">Endonuclease</keyword>
<dbReference type="GO" id="GO:0003676">
    <property type="term" value="F:nucleic acid binding"/>
    <property type="evidence" value="ECO:0007669"/>
    <property type="project" value="InterPro"/>
</dbReference>
<dbReference type="SUPFAM" id="SSF54060">
    <property type="entry name" value="His-Me finger endonucleases"/>
    <property type="match status" value="1"/>
</dbReference>
<comment type="similarity">
    <text evidence="2 10">Belongs to the DNA/RNA non-specific endonuclease family.</text>
</comment>
<evidence type="ECO:0000256" key="10">
    <source>
        <dbReference type="RuleBase" id="RU366055"/>
    </source>
</evidence>
<dbReference type="SMART" id="SM00892">
    <property type="entry name" value="Endonuclease_NS"/>
    <property type="match status" value="1"/>
</dbReference>
<dbReference type="Proteomes" id="UP000625735">
    <property type="component" value="Unassembled WGS sequence"/>
</dbReference>
<evidence type="ECO:0000256" key="7">
    <source>
        <dbReference type="ARBA" id="ARBA00022842"/>
    </source>
</evidence>